<sequence length="420" mass="47774">MKPILLFLFIASALVGCSKNEASSNELRHHLEAWLAKPLSEREPLEDLEFAKEPLTKEDAEVFTAMLFQDKQNQLITNFEEQWKSREIRYKGLKMPFYFQKFGNTPSDGSSLFISLHGGGNTRPEVNDQQYENQKHLYDQTMDTLEGIYLAPRAPTNTWNLWHENHVDDLFNILIQLSVALENVNPNKVYLLGYSAGGDGVYQLAPRMADRWAAAAMMAGHPNETSPLGLKNTPFALHVGGLDAAYDRNQIATEWKTVLDSLENNAPGTYIHEVTIHEGLGHWMNLEDAIALSWMATFKRDPIPEEVVWKQDDRHHANFYWLGVPEDLIETGGLIRVEYNTSRNEINIVNNYSSTLKIYLNDEMVDLDEPISVKYKGKTLAKMRVKRSISIIYNSLSTKGDPELSFPAVLTVIDNEAIRE</sequence>
<comment type="caution">
    <text evidence="1">The sequence shown here is derived from an EMBL/GenBank/DDBJ whole genome shotgun (WGS) entry which is preliminary data.</text>
</comment>
<dbReference type="Gene3D" id="3.40.50.1820">
    <property type="entry name" value="alpha/beta hydrolase"/>
    <property type="match status" value="1"/>
</dbReference>
<reference evidence="2" key="1">
    <citation type="journal article" date="2019" name="Int. J. Syst. Evol. Microbiol.">
        <title>The Global Catalogue of Microorganisms (GCM) 10K type strain sequencing project: providing services to taxonomists for standard genome sequencing and annotation.</title>
        <authorList>
            <consortium name="The Broad Institute Genomics Platform"/>
            <consortium name="The Broad Institute Genome Sequencing Center for Infectious Disease"/>
            <person name="Wu L."/>
            <person name="Ma J."/>
        </authorList>
    </citation>
    <scope>NUCLEOTIDE SEQUENCE [LARGE SCALE GENOMIC DNA]</scope>
    <source>
        <strain evidence="2">CECT 7706</strain>
    </source>
</reference>
<dbReference type="EMBL" id="JAUFQS010000035">
    <property type="protein sequence ID" value="MDN3689515.1"/>
    <property type="molecule type" value="Genomic_DNA"/>
</dbReference>
<dbReference type="Proteomes" id="UP001236663">
    <property type="component" value="Unassembled WGS sequence"/>
</dbReference>
<dbReference type="SUPFAM" id="SSF53474">
    <property type="entry name" value="alpha/beta-Hydrolases"/>
    <property type="match status" value="1"/>
</dbReference>
<gene>
    <name evidence="1" type="ORF">QWZ15_16930</name>
</gene>
<proteinExistence type="predicted"/>
<name>A0ABT8C9N9_9BACT</name>
<evidence type="ECO:0008006" key="3">
    <source>
        <dbReference type="Google" id="ProtNLM"/>
    </source>
</evidence>
<dbReference type="RefSeq" id="WP_163385876.1">
    <property type="nucleotide sequence ID" value="NZ_JAUFQS010000035.1"/>
</dbReference>
<organism evidence="1 2">
    <name type="scientific">Cyclobacterium jeungdonense</name>
    <dbReference type="NCBI Taxonomy" id="708087"/>
    <lineage>
        <taxon>Bacteria</taxon>
        <taxon>Pseudomonadati</taxon>
        <taxon>Bacteroidota</taxon>
        <taxon>Cytophagia</taxon>
        <taxon>Cytophagales</taxon>
        <taxon>Cyclobacteriaceae</taxon>
        <taxon>Cyclobacterium</taxon>
    </lineage>
</organism>
<keyword evidence="2" id="KW-1185">Reference proteome</keyword>
<dbReference type="PROSITE" id="PS51257">
    <property type="entry name" value="PROKAR_LIPOPROTEIN"/>
    <property type="match status" value="1"/>
</dbReference>
<evidence type="ECO:0000313" key="2">
    <source>
        <dbReference type="Proteomes" id="UP001236663"/>
    </source>
</evidence>
<dbReference type="InterPro" id="IPR029058">
    <property type="entry name" value="AB_hydrolase_fold"/>
</dbReference>
<protein>
    <recommendedName>
        <fullName evidence="3">Alpha/beta hydrolase</fullName>
    </recommendedName>
</protein>
<accession>A0ABT8C9N9</accession>
<evidence type="ECO:0000313" key="1">
    <source>
        <dbReference type="EMBL" id="MDN3689515.1"/>
    </source>
</evidence>